<dbReference type="PANTHER" id="PTHR45663">
    <property type="entry name" value="GEO12009P1"/>
    <property type="match status" value="1"/>
</dbReference>
<evidence type="ECO:0000256" key="1">
    <source>
        <dbReference type="SAM" id="Phobius"/>
    </source>
</evidence>
<reference evidence="3 4" key="1">
    <citation type="submission" date="2021-03" db="EMBL/GenBank/DDBJ databases">
        <authorList>
            <person name="King G.J."/>
            <person name="Bancroft I."/>
            <person name="Baten A."/>
            <person name="Bloomfield J."/>
            <person name="Borpatragohain P."/>
            <person name="He Z."/>
            <person name="Irish N."/>
            <person name="Irwin J."/>
            <person name="Liu K."/>
            <person name="Mauleon R.P."/>
            <person name="Moore J."/>
            <person name="Morris R."/>
            <person name="Ostergaard L."/>
            <person name="Wang B."/>
            <person name="Wells R."/>
        </authorList>
    </citation>
    <scope>NUCLEOTIDE SEQUENCE [LARGE SCALE GENOMIC DNA]</scope>
    <source>
        <strain evidence="3">R-o-18</strain>
        <tissue evidence="3">Leaf</tissue>
    </source>
</reference>
<dbReference type="SUPFAM" id="SSF52833">
    <property type="entry name" value="Thioredoxin-like"/>
    <property type="match status" value="1"/>
</dbReference>
<organism evidence="3 4">
    <name type="scientific">Brassica rapa subsp. trilocularis</name>
    <dbReference type="NCBI Taxonomy" id="1813537"/>
    <lineage>
        <taxon>Eukaryota</taxon>
        <taxon>Viridiplantae</taxon>
        <taxon>Streptophyta</taxon>
        <taxon>Embryophyta</taxon>
        <taxon>Tracheophyta</taxon>
        <taxon>Spermatophyta</taxon>
        <taxon>Magnoliopsida</taxon>
        <taxon>eudicotyledons</taxon>
        <taxon>Gunneridae</taxon>
        <taxon>Pentapetalae</taxon>
        <taxon>rosids</taxon>
        <taxon>malvids</taxon>
        <taxon>Brassicales</taxon>
        <taxon>Brassicaceae</taxon>
        <taxon>Brassiceae</taxon>
        <taxon>Brassica</taxon>
    </lineage>
</organism>
<keyword evidence="1" id="KW-1133">Transmembrane helix</keyword>
<dbReference type="Proteomes" id="UP000823674">
    <property type="component" value="Chromosome A06"/>
</dbReference>
<keyword evidence="1" id="KW-0812">Transmembrane</keyword>
<dbReference type="InterPro" id="IPR013766">
    <property type="entry name" value="Thioredoxin_domain"/>
</dbReference>
<feature type="non-terminal residue" evidence="3">
    <location>
        <position position="1"/>
    </location>
</feature>
<gene>
    <name evidence="3" type="primary">A06p001880.1_BraROA</name>
    <name evidence="3" type="ORF">IGI04_021369</name>
</gene>
<evidence type="ECO:0000313" key="3">
    <source>
        <dbReference type="EMBL" id="KAG5391406.1"/>
    </source>
</evidence>
<dbReference type="InterPro" id="IPR036249">
    <property type="entry name" value="Thioredoxin-like_sf"/>
</dbReference>
<evidence type="ECO:0000259" key="2">
    <source>
        <dbReference type="Pfam" id="PF00085"/>
    </source>
</evidence>
<feature type="domain" description="Thioredoxin" evidence="2">
    <location>
        <begin position="34"/>
        <end position="127"/>
    </location>
</feature>
<dbReference type="EMBL" id="JADBGQ010000006">
    <property type="protein sequence ID" value="KAG5391406.1"/>
    <property type="molecule type" value="Genomic_DNA"/>
</dbReference>
<proteinExistence type="predicted"/>
<feature type="transmembrane region" description="Helical" evidence="1">
    <location>
        <begin position="51"/>
        <end position="72"/>
    </location>
</feature>
<accession>A0ABQ7M0C1</accession>
<dbReference type="PANTHER" id="PTHR45663:SF30">
    <property type="entry name" value="THIOREDOXIN DOMAIN-CONTAINING PROTEIN"/>
    <property type="match status" value="1"/>
</dbReference>
<dbReference type="CDD" id="cd02947">
    <property type="entry name" value="TRX_family"/>
    <property type="match status" value="1"/>
</dbReference>
<evidence type="ECO:0000313" key="4">
    <source>
        <dbReference type="Proteomes" id="UP000823674"/>
    </source>
</evidence>
<dbReference type="Gene3D" id="3.40.30.10">
    <property type="entry name" value="Glutaredoxin"/>
    <property type="match status" value="1"/>
</dbReference>
<dbReference type="Pfam" id="PF00085">
    <property type="entry name" value="Thioredoxin"/>
    <property type="match status" value="1"/>
</dbReference>
<keyword evidence="1" id="KW-0472">Membrane</keyword>
<name>A0ABQ7M0C1_BRACM</name>
<sequence>LSVGMCSESDALIKTYVSSSLHSDDLLSSTKLQIHEVTKSDWDSLVMESKVPVMGLFTAYLCPTCFIMSFNMDTLDLKFAGRFKFYSVDLDDEPEIGARWGVLTCPTTVVFKLGKVMDKRTGFLNEATQMDIVEKYI</sequence>
<protein>
    <recommendedName>
        <fullName evidence="2">Thioredoxin domain-containing protein</fullName>
    </recommendedName>
</protein>
<comment type="caution">
    <text evidence="3">The sequence shown here is derived from an EMBL/GenBank/DDBJ whole genome shotgun (WGS) entry which is preliminary data.</text>
</comment>
<keyword evidence="4" id="KW-1185">Reference proteome</keyword>